<dbReference type="NCBIfam" id="NF004612">
    <property type="entry name" value="PRK05943.1"/>
    <property type="match status" value="1"/>
</dbReference>
<dbReference type="InterPro" id="IPR011035">
    <property type="entry name" value="Ribosomal_bL25/Gln-tRNA_synth"/>
</dbReference>
<keyword evidence="4 5" id="KW-0687">Ribonucleoprotein</keyword>
<proteinExistence type="inferred from homology"/>
<dbReference type="AlphaFoldDB" id="A0A084CMP4"/>
<accession>A0A084CMP4</accession>
<dbReference type="InterPro" id="IPR020056">
    <property type="entry name" value="Rbsml_bL25/Gln-tRNA_synth_N"/>
</dbReference>
<gene>
    <name evidence="5 7" type="primary">rplY</name>
    <name evidence="7" type="ORF">CF67_04062</name>
</gene>
<dbReference type="InterPro" id="IPR020055">
    <property type="entry name" value="Ribosomal_bL25_short"/>
</dbReference>
<dbReference type="Gene3D" id="2.40.240.10">
    <property type="entry name" value="Ribosomal Protein L25, Chain P"/>
    <property type="match status" value="1"/>
</dbReference>
<dbReference type="Proteomes" id="UP000053784">
    <property type="component" value="Unassembled WGS sequence"/>
</dbReference>
<keyword evidence="8" id="KW-1185">Reference proteome</keyword>
<evidence type="ECO:0000256" key="4">
    <source>
        <dbReference type="ARBA" id="ARBA00023274"/>
    </source>
</evidence>
<dbReference type="Pfam" id="PF01386">
    <property type="entry name" value="Ribosomal_L25p"/>
    <property type="match status" value="1"/>
</dbReference>
<comment type="function">
    <text evidence="5">This is one of the proteins that binds to the 5S RNA in the ribosome where it forms part of the central protuberance.</text>
</comment>
<dbReference type="FunFam" id="2.40.240.10:FF:000002">
    <property type="entry name" value="50S ribosomal protein L25"/>
    <property type="match status" value="1"/>
</dbReference>
<dbReference type="EMBL" id="JGVK01000027">
    <property type="protein sequence ID" value="KEY91073.1"/>
    <property type="molecule type" value="Genomic_DNA"/>
</dbReference>
<evidence type="ECO:0000256" key="5">
    <source>
        <dbReference type="HAMAP-Rule" id="MF_01336"/>
    </source>
</evidence>
<comment type="similarity">
    <text evidence="5">Belongs to the bacterial ribosomal protein bL25 family.</text>
</comment>
<dbReference type="CDD" id="cd00495">
    <property type="entry name" value="Ribosomal_L25_TL5_CTC"/>
    <property type="match status" value="1"/>
</dbReference>
<keyword evidence="2 5" id="KW-0694">RNA-binding</keyword>
<evidence type="ECO:0000256" key="3">
    <source>
        <dbReference type="ARBA" id="ARBA00022980"/>
    </source>
</evidence>
<dbReference type="GO" id="GO:0003735">
    <property type="term" value="F:structural constituent of ribosome"/>
    <property type="evidence" value="ECO:0007669"/>
    <property type="project" value="InterPro"/>
</dbReference>
<feature type="domain" description="Large ribosomal subunit protein bL25 L25" evidence="6">
    <location>
        <begin position="16"/>
        <end position="102"/>
    </location>
</feature>
<comment type="subunit">
    <text evidence="5">Part of the 50S ribosomal subunit; part of the 5S rRNA/L5/L18/L25 subcomplex. Contacts the 5S rRNA. Binds to the 5S rRNA independently of L5 and L18.</text>
</comment>
<protein>
    <recommendedName>
        <fullName evidence="5">Large ribosomal subunit protein bL25</fullName>
    </recommendedName>
</protein>
<dbReference type="InterPro" id="IPR020930">
    <property type="entry name" value="Ribosomal_uL5_bac-type"/>
</dbReference>
<evidence type="ECO:0000313" key="8">
    <source>
        <dbReference type="Proteomes" id="UP000053784"/>
    </source>
</evidence>
<dbReference type="GO" id="GO:0008097">
    <property type="term" value="F:5S rRNA binding"/>
    <property type="evidence" value="ECO:0007669"/>
    <property type="project" value="InterPro"/>
</dbReference>
<dbReference type="PANTHER" id="PTHR33284:SF1">
    <property type="entry name" value="RIBOSOMAL PROTEIN L25_GLN-TRNA SYNTHETASE, ANTI-CODON-BINDING DOMAIN-CONTAINING PROTEIN"/>
    <property type="match status" value="1"/>
</dbReference>
<evidence type="ECO:0000313" key="7">
    <source>
        <dbReference type="EMBL" id="KEY91073.1"/>
    </source>
</evidence>
<evidence type="ECO:0000256" key="1">
    <source>
        <dbReference type="ARBA" id="ARBA00022730"/>
    </source>
</evidence>
<dbReference type="InterPro" id="IPR029751">
    <property type="entry name" value="Ribosomal_L25_dom"/>
</dbReference>
<dbReference type="eggNOG" id="COG1825">
    <property type="taxonomic scope" value="Bacteria"/>
</dbReference>
<sequence length="105" mass="12201">MIFNFTNIESKVMKFEAIVRTELGKGASRRLRRAGRFPAIVYGNQAVPISIALIHNEVMNQIDKPSFYEGRITLMISSEEIKVKLQDIQRHAFRLQIEHIDFVRI</sequence>
<reference evidence="7 8" key="1">
    <citation type="submission" date="2014-03" db="EMBL/GenBank/DDBJ databases">
        <title>Selection and divergence in the genomes of co-occurring obligate luminous symbionts with specific hosts.</title>
        <authorList>
            <person name="Hendry T.A."/>
            <person name="de Wet J.R."/>
            <person name="Dunlap P.V."/>
        </authorList>
    </citation>
    <scope>NUCLEOTIDE SEQUENCE [LARGE SCALE GENOMIC DNA]</scope>
    <source>
        <strain evidence="7 8">Ppalp.1</strain>
    </source>
</reference>
<name>A0A084CMP4_9GAMM</name>
<evidence type="ECO:0000256" key="2">
    <source>
        <dbReference type="ARBA" id="ARBA00022884"/>
    </source>
</evidence>
<dbReference type="HAMAP" id="MF_01336">
    <property type="entry name" value="Ribosomal_bL25"/>
    <property type="match status" value="1"/>
</dbReference>
<organism evidence="7 8">
    <name type="scientific">Candidatus Photodesmus blepharonis</name>
    <dbReference type="NCBI Taxonomy" id="1179155"/>
    <lineage>
        <taxon>Bacteria</taxon>
        <taxon>Pseudomonadati</taxon>
        <taxon>Pseudomonadota</taxon>
        <taxon>Gammaproteobacteria</taxon>
        <taxon>Vibrionales</taxon>
        <taxon>Vibrionaceae</taxon>
        <taxon>Candidatus Photodesmus</taxon>
    </lineage>
</organism>
<dbReference type="GO" id="GO:0022625">
    <property type="term" value="C:cytosolic large ribosomal subunit"/>
    <property type="evidence" value="ECO:0007669"/>
    <property type="project" value="TreeGrafter"/>
</dbReference>
<keyword evidence="1 5" id="KW-0699">rRNA-binding</keyword>
<keyword evidence="3 5" id="KW-0689">Ribosomal protein</keyword>
<dbReference type="GO" id="GO:0006412">
    <property type="term" value="P:translation"/>
    <property type="evidence" value="ECO:0007669"/>
    <property type="project" value="UniProtKB-UniRule"/>
</dbReference>
<comment type="caution">
    <text evidence="7">The sequence shown here is derived from an EMBL/GenBank/DDBJ whole genome shotgun (WGS) entry which is preliminary data.</text>
</comment>
<dbReference type="STRING" id="1179155.CF67_04062"/>
<dbReference type="PANTHER" id="PTHR33284">
    <property type="entry name" value="RIBOSOMAL PROTEIN L25/GLN-TRNA SYNTHETASE, ANTI-CODON-BINDING DOMAIN-CONTAINING PROTEIN"/>
    <property type="match status" value="1"/>
</dbReference>
<evidence type="ECO:0000259" key="6">
    <source>
        <dbReference type="Pfam" id="PF01386"/>
    </source>
</evidence>
<dbReference type="SUPFAM" id="SSF50715">
    <property type="entry name" value="Ribosomal protein L25-like"/>
    <property type="match status" value="1"/>
</dbReference>